<protein>
    <recommendedName>
        <fullName evidence="1">YubB ferredoxin-like domain-containing protein</fullName>
    </recommendedName>
</protein>
<gene>
    <name evidence="2" type="ORF">DPV93_07820</name>
</gene>
<evidence type="ECO:0000259" key="1">
    <source>
        <dbReference type="Pfam" id="PF18406"/>
    </source>
</evidence>
<evidence type="ECO:0000313" key="3">
    <source>
        <dbReference type="Proteomes" id="UP000253872"/>
    </source>
</evidence>
<reference evidence="2 3" key="1">
    <citation type="submission" date="2018-05" db="EMBL/GenBank/DDBJ databases">
        <title>Draft Genome Sequences for a Diverse set of 7 Haemophilus Species.</title>
        <authorList>
            <person name="Nichols M."/>
            <person name="Topaz N."/>
            <person name="Wang X."/>
            <person name="Wang X."/>
            <person name="Boxrud D."/>
        </authorList>
    </citation>
    <scope>NUCLEOTIDE SEQUENCE [LARGE SCALE GENOMIC DNA]</scope>
    <source>
        <strain evidence="2 3">C2002001239</strain>
    </source>
</reference>
<dbReference type="Proteomes" id="UP000253872">
    <property type="component" value="Unassembled WGS sequence"/>
</dbReference>
<feature type="domain" description="YubB ferredoxin-like" evidence="1">
    <location>
        <begin position="153"/>
        <end position="231"/>
    </location>
</feature>
<dbReference type="SUPFAM" id="SSF160940">
    <property type="entry name" value="Api92-like"/>
    <property type="match status" value="1"/>
</dbReference>
<accession>A0A369YG52</accession>
<dbReference type="EMBL" id="QEPN01000006">
    <property type="protein sequence ID" value="RDE70907.1"/>
    <property type="molecule type" value="Genomic_DNA"/>
</dbReference>
<sequence length="251" mass="28812">MPNWCENKLTVYGTESDISVIKESLIGQDEQGKSVLDFNCLTPMPLALNDESYNSEAERASDLLALDKSLLLTDEIIEQYIKCIFLKEEHLLLLLSLCSRQGNWRVADFIQWLASNTFNQQRYHYDLALGQVYLNNLTKYGAADCDNWCKRFWGCKWNANTVSLEFEETALTCFFDTPWSPPECWFEKLCTSFPHMEIKLEYLEQGLGFGGVIENVDGNAIQWYLDDVELNAFAQEVFGMLPDLDCLEDGV</sequence>
<comment type="caution">
    <text evidence="2">The sequence shown here is derived from an EMBL/GenBank/DDBJ whole genome shotgun (WGS) entry which is preliminary data.</text>
</comment>
<dbReference type="Pfam" id="PF18406">
    <property type="entry name" value="DUF1281_C"/>
    <property type="match status" value="1"/>
</dbReference>
<dbReference type="AlphaFoldDB" id="A0A369YG52"/>
<dbReference type="InterPro" id="IPR041329">
    <property type="entry name" value="YubB_C"/>
</dbReference>
<dbReference type="RefSeq" id="WP_111403448.1">
    <property type="nucleotide sequence ID" value="NZ_QEPN01000006.1"/>
</dbReference>
<name>A0A369YG52_9PAST</name>
<organism evidence="2 3">
    <name type="scientific">Haemophilus sputorum</name>
    <dbReference type="NCBI Taxonomy" id="1078480"/>
    <lineage>
        <taxon>Bacteria</taxon>
        <taxon>Pseudomonadati</taxon>
        <taxon>Pseudomonadota</taxon>
        <taxon>Gammaproteobacteria</taxon>
        <taxon>Pasteurellales</taxon>
        <taxon>Pasteurellaceae</taxon>
        <taxon>Haemophilus</taxon>
    </lineage>
</organism>
<evidence type="ECO:0000313" key="2">
    <source>
        <dbReference type="EMBL" id="RDE70907.1"/>
    </source>
</evidence>
<proteinExistence type="predicted"/>
<dbReference type="Gene3D" id="3.30.70.1270">
    <property type="entry name" value="Api92-like domains"/>
    <property type="match status" value="1"/>
</dbReference>